<dbReference type="Pfam" id="PF06062">
    <property type="entry name" value="UPF0231"/>
    <property type="match status" value="1"/>
</dbReference>
<dbReference type="AlphaFoldDB" id="A0A9X0RAE1"/>
<accession>A0A9X0RAE1</accession>
<comment type="similarity">
    <text evidence="1 2">Belongs to the UPF0231 family.</text>
</comment>
<evidence type="ECO:0000256" key="2">
    <source>
        <dbReference type="HAMAP-Rule" id="MF_01053"/>
    </source>
</evidence>
<keyword evidence="4" id="KW-1185">Reference proteome</keyword>
<dbReference type="RefSeq" id="WP_170904702.1">
    <property type="nucleotide sequence ID" value="NZ_CAWQCN010000078.1"/>
</dbReference>
<dbReference type="HAMAP" id="MF_01053">
    <property type="entry name" value="UPF0231"/>
    <property type="match status" value="1"/>
</dbReference>
<name>A0A9X0RAE1_VIBME</name>
<evidence type="ECO:0000313" key="3">
    <source>
        <dbReference type="EMBL" id="MBC5851618.1"/>
    </source>
</evidence>
<dbReference type="Proteomes" id="UP000615796">
    <property type="component" value="Unassembled WGS sequence"/>
</dbReference>
<dbReference type="EMBL" id="JACRUP010000007">
    <property type="protein sequence ID" value="MBC5851618.1"/>
    <property type="molecule type" value="Genomic_DNA"/>
</dbReference>
<comment type="caution">
    <text evidence="3">The sequence shown here is derived from an EMBL/GenBank/DDBJ whole genome shotgun (WGS) entry which is preliminary data.</text>
</comment>
<sequence length="128" mass="14884">MDYEFKKNTLDGSYYCAFSMGHEIIGRWLQEEISHDRQKVDQVLQAIHQAQQAPNQEHILEGREISLMILADEVTVQANVLSHEDELDIESDFDFYDCESTASCGLDDFILMIDQWCEFIRYRPTSLG</sequence>
<gene>
    <name evidence="3" type="ORF">H8Q88_11965</name>
</gene>
<evidence type="ECO:0000256" key="1">
    <source>
        <dbReference type="ARBA" id="ARBA00005367"/>
    </source>
</evidence>
<dbReference type="PIRSF" id="PIRSF006287">
    <property type="entry name" value="UCP006287"/>
    <property type="match status" value="1"/>
</dbReference>
<proteinExistence type="inferred from homology"/>
<protein>
    <recommendedName>
        <fullName evidence="2">UPF0231 protein H8Q88_11965</fullName>
    </recommendedName>
</protein>
<dbReference type="InterPro" id="IPR008249">
    <property type="entry name" value="UPF0231"/>
</dbReference>
<organism evidence="3 4">
    <name type="scientific">Vibrio metschnikovii</name>
    <dbReference type="NCBI Taxonomy" id="28172"/>
    <lineage>
        <taxon>Bacteria</taxon>
        <taxon>Pseudomonadati</taxon>
        <taxon>Pseudomonadota</taxon>
        <taxon>Gammaproteobacteria</taxon>
        <taxon>Vibrionales</taxon>
        <taxon>Vibrionaceae</taxon>
        <taxon>Vibrio</taxon>
    </lineage>
</organism>
<reference evidence="3" key="1">
    <citation type="submission" date="2020-08" db="EMBL/GenBank/DDBJ databases">
        <title>Genome Sequencing and Pan-Genome Analysis of Migratory bird Vibrio Strains, Inner Mongolia.</title>
        <authorList>
            <person name="Zheng L."/>
        </authorList>
    </citation>
    <scope>NUCLEOTIDE SEQUENCE</scope>
    <source>
        <strain evidence="3">M13F</strain>
    </source>
</reference>
<evidence type="ECO:0000313" key="4">
    <source>
        <dbReference type="Proteomes" id="UP000615796"/>
    </source>
</evidence>